<dbReference type="Pfam" id="PF23598">
    <property type="entry name" value="LRR_14"/>
    <property type="match status" value="1"/>
</dbReference>
<dbReference type="PANTHER" id="PTHR47186:SF3">
    <property type="entry name" value="OS09G0267800 PROTEIN"/>
    <property type="match status" value="1"/>
</dbReference>
<dbReference type="Gene3D" id="3.80.10.10">
    <property type="entry name" value="Ribonuclease Inhibitor"/>
    <property type="match status" value="1"/>
</dbReference>
<evidence type="ECO:0000259" key="3">
    <source>
        <dbReference type="Pfam" id="PF23598"/>
    </source>
</evidence>
<dbReference type="ExpressionAtlas" id="A0A2K3KST3">
    <property type="expression patterns" value="baseline"/>
</dbReference>
<dbReference type="SUPFAM" id="SSF52058">
    <property type="entry name" value="L domain-like"/>
    <property type="match status" value="1"/>
</dbReference>
<reference evidence="4 5" key="1">
    <citation type="journal article" date="2014" name="Am. J. Bot.">
        <title>Genome assembly and annotation for red clover (Trifolium pratense; Fabaceae).</title>
        <authorList>
            <person name="Istvanek J."/>
            <person name="Jaros M."/>
            <person name="Krenek A."/>
            <person name="Repkova J."/>
        </authorList>
    </citation>
    <scope>NUCLEOTIDE SEQUENCE [LARGE SCALE GENOMIC DNA]</scope>
    <source>
        <strain evidence="5">cv. Tatra</strain>
        <tissue evidence="4">Young leaves</tissue>
    </source>
</reference>
<evidence type="ECO:0000313" key="5">
    <source>
        <dbReference type="Proteomes" id="UP000236291"/>
    </source>
</evidence>
<keyword evidence="1" id="KW-0677">Repeat</keyword>
<organism evidence="4 5">
    <name type="scientific">Trifolium pratense</name>
    <name type="common">Red clover</name>
    <dbReference type="NCBI Taxonomy" id="57577"/>
    <lineage>
        <taxon>Eukaryota</taxon>
        <taxon>Viridiplantae</taxon>
        <taxon>Streptophyta</taxon>
        <taxon>Embryophyta</taxon>
        <taxon>Tracheophyta</taxon>
        <taxon>Spermatophyta</taxon>
        <taxon>Magnoliopsida</taxon>
        <taxon>eudicotyledons</taxon>
        <taxon>Gunneridae</taxon>
        <taxon>Pentapetalae</taxon>
        <taxon>rosids</taxon>
        <taxon>fabids</taxon>
        <taxon>Fabales</taxon>
        <taxon>Fabaceae</taxon>
        <taxon>Papilionoideae</taxon>
        <taxon>50 kb inversion clade</taxon>
        <taxon>NPAAA clade</taxon>
        <taxon>Hologalegina</taxon>
        <taxon>IRL clade</taxon>
        <taxon>Trifolieae</taxon>
        <taxon>Trifolium</taxon>
    </lineage>
</organism>
<feature type="domain" description="Disease resistance R13L4/SHOC-2-like LRR" evidence="3">
    <location>
        <begin position="12"/>
        <end position="85"/>
    </location>
</feature>
<name>A0A2K3KST3_TRIPR</name>
<dbReference type="InterPro" id="IPR032675">
    <property type="entry name" value="LRR_dom_sf"/>
</dbReference>
<gene>
    <name evidence="4" type="ORF">L195_g056666</name>
</gene>
<feature type="region of interest" description="Disordered" evidence="2">
    <location>
        <begin position="89"/>
        <end position="113"/>
    </location>
</feature>
<feature type="compositionally biased region" description="Polar residues" evidence="2">
    <location>
        <begin position="96"/>
        <end position="113"/>
    </location>
</feature>
<dbReference type="Proteomes" id="UP000236291">
    <property type="component" value="Unassembled WGS sequence"/>
</dbReference>
<feature type="non-terminal residue" evidence="4">
    <location>
        <position position="113"/>
    </location>
</feature>
<reference evidence="4 5" key="2">
    <citation type="journal article" date="2017" name="Front. Plant Sci.">
        <title>Gene Classification and Mining of Molecular Markers Useful in Red Clover (Trifolium pratense) Breeding.</title>
        <authorList>
            <person name="Istvanek J."/>
            <person name="Dluhosova J."/>
            <person name="Dluhos P."/>
            <person name="Patkova L."/>
            <person name="Nedelnik J."/>
            <person name="Repkova J."/>
        </authorList>
    </citation>
    <scope>NUCLEOTIDE SEQUENCE [LARGE SCALE GENOMIC DNA]</scope>
    <source>
        <strain evidence="5">cv. Tatra</strain>
        <tissue evidence="4">Young leaves</tissue>
    </source>
</reference>
<dbReference type="InterPro" id="IPR055414">
    <property type="entry name" value="LRR_R13L4/SHOC2-like"/>
</dbReference>
<sequence>MDQYKALAMIHESIGTLAKLRFLSLRECTNLVTIPDCLNVPDAIGELRFLERLNLQGNNFTIIPSTIKGLSNLSYLNLSHCHRLRDLPDLQPEAGPSNSVGEYFKTTSGSRDH</sequence>
<evidence type="ECO:0000256" key="1">
    <source>
        <dbReference type="ARBA" id="ARBA00022737"/>
    </source>
</evidence>
<comment type="caution">
    <text evidence="4">The sequence shown here is derived from an EMBL/GenBank/DDBJ whole genome shotgun (WGS) entry which is preliminary data.</text>
</comment>
<accession>A0A2K3KST3</accession>
<dbReference type="PANTHER" id="PTHR47186">
    <property type="entry name" value="LEUCINE-RICH REPEAT-CONTAINING PROTEIN 57"/>
    <property type="match status" value="1"/>
</dbReference>
<dbReference type="EMBL" id="ASHM01108446">
    <property type="protein sequence ID" value="PNX69338.1"/>
    <property type="molecule type" value="Genomic_DNA"/>
</dbReference>
<protein>
    <submittedName>
        <fullName evidence="4">Putative TIR-NBS-LRR resistance protein</fullName>
    </submittedName>
</protein>
<proteinExistence type="predicted"/>
<evidence type="ECO:0000313" key="4">
    <source>
        <dbReference type="EMBL" id="PNX69338.1"/>
    </source>
</evidence>
<dbReference type="AlphaFoldDB" id="A0A2K3KST3"/>
<evidence type="ECO:0000256" key="2">
    <source>
        <dbReference type="SAM" id="MobiDB-lite"/>
    </source>
</evidence>